<dbReference type="InterPro" id="IPR007267">
    <property type="entry name" value="GtrA_DPMS_TM"/>
</dbReference>
<dbReference type="RefSeq" id="WP_139011377.1">
    <property type="nucleotide sequence ID" value="NZ_VBSN01000027.1"/>
</dbReference>
<keyword evidence="8" id="KW-1185">Reference proteome</keyword>
<evidence type="ECO:0000256" key="2">
    <source>
        <dbReference type="ARBA" id="ARBA00022692"/>
    </source>
</evidence>
<keyword evidence="3 5" id="KW-1133">Transmembrane helix</keyword>
<accession>A0A5M8R040</accession>
<organism evidence="7 8">
    <name type="scientific">Dyadobacter flavalbus</name>
    <dbReference type="NCBI Taxonomy" id="2579942"/>
    <lineage>
        <taxon>Bacteria</taxon>
        <taxon>Pseudomonadati</taxon>
        <taxon>Bacteroidota</taxon>
        <taxon>Cytophagia</taxon>
        <taxon>Cytophagales</taxon>
        <taxon>Spirosomataceae</taxon>
        <taxon>Dyadobacter</taxon>
    </lineage>
</organism>
<reference evidence="7 8" key="1">
    <citation type="submission" date="2019-05" db="EMBL/GenBank/DDBJ databases">
        <authorList>
            <person name="Qu J.-H."/>
        </authorList>
    </citation>
    <scope>NUCLEOTIDE SEQUENCE [LARGE SCALE GENOMIC DNA]</scope>
    <source>
        <strain evidence="7 8">NS28</strain>
    </source>
</reference>
<dbReference type="AlphaFoldDB" id="A0A5M8R040"/>
<feature type="domain" description="GtrA/DPMS transmembrane" evidence="6">
    <location>
        <begin position="28"/>
        <end position="160"/>
    </location>
</feature>
<dbReference type="OrthoDB" id="771485at2"/>
<comment type="caution">
    <text evidence="7">The sequence shown here is derived from an EMBL/GenBank/DDBJ whole genome shotgun (WGS) entry which is preliminary data.</text>
</comment>
<evidence type="ECO:0000256" key="3">
    <source>
        <dbReference type="ARBA" id="ARBA00022989"/>
    </source>
</evidence>
<dbReference type="Pfam" id="PF04138">
    <property type="entry name" value="GtrA_DPMS_TM"/>
    <property type="match status" value="1"/>
</dbReference>
<feature type="transmembrane region" description="Helical" evidence="5">
    <location>
        <begin position="73"/>
        <end position="95"/>
    </location>
</feature>
<evidence type="ECO:0000256" key="1">
    <source>
        <dbReference type="ARBA" id="ARBA00004141"/>
    </source>
</evidence>
<evidence type="ECO:0000313" key="8">
    <source>
        <dbReference type="Proteomes" id="UP000323994"/>
    </source>
</evidence>
<evidence type="ECO:0000256" key="4">
    <source>
        <dbReference type="ARBA" id="ARBA00023136"/>
    </source>
</evidence>
<feature type="transmembrane region" description="Helical" evidence="5">
    <location>
        <begin position="20"/>
        <end position="39"/>
    </location>
</feature>
<evidence type="ECO:0000256" key="5">
    <source>
        <dbReference type="SAM" id="Phobius"/>
    </source>
</evidence>
<name>A0A5M8R040_9BACT</name>
<dbReference type="GO" id="GO:0016020">
    <property type="term" value="C:membrane"/>
    <property type="evidence" value="ECO:0007669"/>
    <property type="project" value="UniProtKB-SubCell"/>
</dbReference>
<dbReference type="GO" id="GO:0000271">
    <property type="term" value="P:polysaccharide biosynthetic process"/>
    <property type="evidence" value="ECO:0007669"/>
    <property type="project" value="InterPro"/>
</dbReference>
<gene>
    <name evidence="7" type="ORF">FEM33_07095</name>
</gene>
<sequence length="184" mass="21749">MNIIDLVYLPFRRIFSIQTFRYVCCGSFVTALGIVVYYFSYHFLLDCFFTEKIINGQYTEQIVIGRFLLTKYLSAYLVSLVVSFPLGFYLSRSVVFQDSQLTGKIQLLLYVLLHLLNAILNYFLLYFLVEYCGFWVTPSQFIATIVIAGFSYYFQKHISFYRQRQPVLSAKLFTTQENRQRHKI</sequence>
<proteinExistence type="predicted"/>
<dbReference type="Proteomes" id="UP000323994">
    <property type="component" value="Unassembled WGS sequence"/>
</dbReference>
<keyword evidence="2 5" id="KW-0812">Transmembrane</keyword>
<protein>
    <recommendedName>
        <fullName evidence="6">GtrA/DPMS transmembrane domain-containing protein</fullName>
    </recommendedName>
</protein>
<feature type="transmembrane region" description="Helical" evidence="5">
    <location>
        <begin position="107"/>
        <end position="129"/>
    </location>
</feature>
<comment type="subcellular location">
    <subcellularLocation>
        <location evidence="1">Membrane</location>
        <topology evidence="1">Multi-pass membrane protein</topology>
    </subcellularLocation>
</comment>
<dbReference type="EMBL" id="VBSN01000027">
    <property type="protein sequence ID" value="KAA6440364.1"/>
    <property type="molecule type" value="Genomic_DNA"/>
</dbReference>
<evidence type="ECO:0000259" key="6">
    <source>
        <dbReference type="Pfam" id="PF04138"/>
    </source>
</evidence>
<keyword evidence="4 5" id="KW-0472">Membrane</keyword>
<feature type="transmembrane region" description="Helical" evidence="5">
    <location>
        <begin position="135"/>
        <end position="154"/>
    </location>
</feature>
<evidence type="ECO:0000313" key="7">
    <source>
        <dbReference type="EMBL" id="KAA6440364.1"/>
    </source>
</evidence>